<proteinExistence type="predicted"/>
<sequence length="76" mass="8417">MADTLKIRNSVPAKKCLAGHFAINTPKGMQGTTLRSKPTTPFTPEHSIATMLLAAELSMAIVPSYFPYEFCHKMLY</sequence>
<dbReference type="AlphaFoldDB" id="A0A8S4SJK0"/>
<dbReference type="EMBL" id="CAKXAJ010026514">
    <property type="protein sequence ID" value="CAH2269417.1"/>
    <property type="molecule type" value="Genomic_DNA"/>
</dbReference>
<protein>
    <submittedName>
        <fullName evidence="1">Jg16443 protein</fullName>
    </submittedName>
</protein>
<comment type="caution">
    <text evidence="1">The sequence shown here is derived from an EMBL/GenBank/DDBJ whole genome shotgun (WGS) entry which is preliminary data.</text>
</comment>
<accession>A0A8S4SJK0</accession>
<evidence type="ECO:0000313" key="1">
    <source>
        <dbReference type="EMBL" id="CAH2269417.1"/>
    </source>
</evidence>
<evidence type="ECO:0000313" key="2">
    <source>
        <dbReference type="Proteomes" id="UP000838756"/>
    </source>
</evidence>
<organism evidence="1 2">
    <name type="scientific">Pararge aegeria aegeria</name>
    <dbReference type="NCBI Taxonomy" id="348720"/>
    <lineage>
        <taxon>Eukaryota</taxon>
        <taxon>Metazoa</taxon>
        <taxon>Ecdysozoa</taxon>
        <taxon>Arthropoda</taxon>
        <taxon>Hexapoda</taxon>
        <taxon>Insecta</taxon>
        <taxon>Pterygota</taxon>
        <taxon>Neoptera</taxon>
        <taxon>Endopterygota</taxon>
        <taxon>Lepidoptera</taxon>
        <taxon>Glossata</taxon>
        <taxon>Ditrysia</taxon>
        <taxon>Papilionoidea</taxon>
        <taxon>Nymphalidae</taxon>
        <taxon>Satyrinae</taxon>
        <taxon>Satyrini</taxon>
        <taxon>Parargina</taxon>
        <taxon>Pararge</taxon>
    </lineage>
</organism>
<dbReference type="Proteomes" id="UP000838756">
    <property type="component" value="Unassembled WGS sequence"/>
</dbReference>
<reference evidence="1" key="1">
    <citation type="submission" date="2022-03" db="EMBL/GenBank/DDBJ databases">
        <authorList>
            <person name="Lindestad O."/>
        </authorList>
    </citation>
    <scope>NUCLEOTIDE SEQUENCE</scope>
</reference>
<keyword evidence="2" id="KW-1185">Reference proteome</keyword>
<name>A0A8S4SJK0_9NEOP</name>
<gene>
    <name evidence="1" type="primary">jg16443</name>
    <name evidence="1" type="ORF">PAEG_LOCUS27636</name>
</gene>